<organism evidence="2 3">
    <name type="scientific">Phocaeicola faecium</name>
    <dbReference type="NCBI Taxonomy" id="2762213"/>
    <lineage>
        <taxon>Bacteria</taxon>
        <taxon>Pseudomonadati</taxon>
        <taxon>Bacteroidota</taxon>
        <taxon>Bacteroidia</taxon>
        <taxon>Bacteroidales</taxon>
        <taxon>Bacteroidaceae</taxon>
        <taxon>Phocaeicola</taxon>
    </lineage>
</organism>
<accession>A0ABR8V7K6</accession>
<feature type="transmembrane region" description="Helical" evidence="1">
    <location>
        <begin position="85"/>
        <end position="112"/>
    </location>
</feature>
<dbReference type="Proteomes" id="UP000616346">
    <property type="component" value="Unassembled WGS sequence"/>
</dbReference>
<dbReference type="PANTHER" id="PTHR39165">
    <property type="entry name" value="IG HYPOTHETICAL 17883"/>
    <property type="match status" value="1"/>
</dbReference>
<feature type="transmembrane region" description="Helical" evidence="1">
    <location>
        <begin position="52"/>
        <end position="73"/>
    </location>
</feature>
<proteinExistence type="predicted"/>
<gene>
    <name evidence="2" type="ORF">H9626_00720</name>
</gene>
<dbReference type="EMBL" id="JACSPQ010000001">
    <property type="protein sequence ID" value="MBD8000751.1"/>
    <property type="molecule type" value="Genomic_DNA"/>
</dbReference>
<feature type="transmembrane region" description="Helical" evidence="1">
    <location>
        <begin position="132"/>
        <end position="151"/>
    </location>
</feature>
<evidence type="ECO:0000256" key="1">
    <source>
        <dbReference type="SAM" id="Phobius"/>
    </source>
</evidence>
<dbReference type="Pfam" id="PF04306">
    <property type="entry name" value="DUF456"/>
    <property type="match status" value="1"/>
</dbReference>
<keyword evidence="1" id="KW-0472">Membrane</keyword>
<evidence type="ECO:0000313" key="2">
    <source>
        <dbReference type="EMBL" id="MBD8000751.1"/>
    </source>
</evidence>
<protein>
    <submittedName>
        <fullName evidence="2">DUF456 domain-containing protein</fullName>
    </submittedName>
</protein>
<name>A0ABR8V7K6_9BACT</name>
<evidence type="ECO:0000313" key="3">
    <source>
        <dbReference type="Proteomes" id="UP000616346"/>
    </source>
</evidence>
<sequence length="158" mass="17018">MMDIVLIILSALCLLIGLGGCILPALPGTPISYVGLLLLHFTDRVQFTTTELLVWLGLVAVSQLIDYVIPMLGSKYSGGSKWGSWGSFWGGIAGLFFLPWGIVLGPFLGAVIGELLGDKDLRQALKSGIGSLLGFLFGTVLKVALCIYFFVQFFTAIW</sequence>
<dbReference type="PANTHER" id="PTHR39165:SF1">
    <property type="entry name" value="DUF456 DOMAIN-CONTAINING PROTEIN"/>
    <property type="match status" value="1"/>
</dbReference>
<reference evidence="2 3" key="1">
    <citation type="submission" date="2020-08" db="EMBL/GenBank/DDBJ databases">
        <title>A Genomic Blueprint of the Chicken Gut Microbiome.</title>
        <authorList>
            <person name="Gilroy R."/>
            <person name="Ravi A."/>
            <person name="Getino M."/>
            <person name="Pursley I."/>
            <person name="Horton D.L."/>
            <person name="Alikhan N.-F."/>
            <person name="Baker D."/>
            <person name="Gharbi K."/>
            <person name="Hall N."/>
            <person name="Watson M."/>
            <person name="Adriaenssens E.M."/>
            <person name="Foster-Nyarko E."/>
            <person name="Jarju S."/>
            <person name="Secka A."/>
            <person name="Antonio M."/>
            <person name="Oren A."/>
            <person name="Chaudhuri R."/>
            <person name="La Ragione R.M."/>
            <person name="Hildebrand F."/>
            <person name="Pallen M.J."/>
        </authorList>
    </citation>
    <scope>NUCLEOTIDE SEQUENCE [LARGE SCALE GENOMIC DNA]</scope>
    <source>
        <strain evidence="2 3">Sa1YUN3</strain>
    </source>
</reference>
<comment type="caution">
    <text evidence="2">The sequence shown here is derived from an EMBL/GenBank/DDBJ whole genome shotgun (WGS) entry which is preliminary data.</text>
</comment>
<keyword evidence="1" id="KW-0812">Transmembrane</keyword>
<dbReference type="RefSeq" id="WP_191709833.1">
    <property type="nucleotide sequence ID" value="NZ_JACSPQ010000001.1"/>
</dbReference>
<keyword evidence="3" id="KW-1185">Reference proteome</keyword>
<dbReference type="InterPro" id="IPR007403">
    <property type="entry name" value="DUF456"/>
</dbReference>
<keyword evidence="1" id="KW-1133">Transmembrane helix</keyword>